<proteinExistence type="predicted"/>
<keyword evidence="2" id="KW-1185">Reference proteome</keyword>
<sequence>MAGTKKISQLDNLTDGLLTGEAILPVVIADPLTPNRKSKVNQLFRGVSAGTLAAPGLAFDLNRATGLYQNAYDEIGIAFGGSAFYFETITESTTLVTNRISAVGEEDNINITFQPKGSGVVSLSSGSLFKVQDVQFEIADDVSSAKRARFDCSLLGTGLKTFALPPITVGNSSTLVGTDTAQTLSNKTILVDEDNLSITDGTKIAKFGIDWILTEDGTKQYFFPDPGPGVINSNIIDDVSEQTLSSKTLVQPSFAASSTTTDKVLFDASNITASRTLTMPDLSVIMVGTDATQTLSNKIYENPIFAPDTDATKKIAFELSNLFPNSTTNISFPTTLNTSGTSLLVTELATQTLRNKSLDRPDIIDINDADRRVRFDLTNITGTRTIVFPNEDATLLASSNTSTIEGISFAGAISADFFGGRLRLRTHFLAGW</sequence>
<dbReference type="GeneID" id="77946605"/>
<reference evidence="1" key="1">
    <citation type="submission" date="2020-10" db="EMBL/GenBank/DDBJ databases">
        <title>The Isolation and Genome Sequence of a Novel Cyanophage S-H38 from the Yellow Sea, China.</title>
        <authorList>
            <person name="Jiang T."/>
        </authorList>
    </citation>
    <scope>NUCLEOTIDE SEQUENCE</scope>
</reference>
<accession>A0A873WA19</accession>
<evidence type="ECO:0000313" key="2">
    <source>
        <dbReference type="Proteomes" id="UP000663144"/>
    </source>
</evidence>
<organism evidence="1 2">
    <name type="scientific">Synechococcus phage S-H38</name>
    <dbReference type="NCBI Taxonomy" id="2783673"/>
    <lineage>
        <taxon>Viruses</taxon>
        <taxon>Duplodnaviria</taxon>
        <taxon>Heunggongvirae</taxon>
        <taxon>Uroviricota</taxon>
        <taxon>Caudoviricetes</taxon>
        <taxon>Pantevenvirales</taxon>
        <taxon>Kyanoviridae</taxon>
        <taxon>Yellowseavirus</taxon>
        <taxon>Yellowseavirus thirtyeight</taxon>
    </lineage>
</organism>
<name>A0A873WA19_9CAUD</name>
<dbReference type="Proteomes" id="UP000663144">
    <property type="component" value="Segment"/>
</dbReference>
<evidence type="ECO:0000313" key="1">
    <source>
        <dbReference type="EMBL" id="QPB07909.1"/>
    </source>
</evidence>
<dbReference type="EMBL" id="MW117965">
    <property type="protein sequence ID" value="QPB07909.1"/>
    <property type="molecule type" value="Genomic_DNA"/>
</dbReference>
<dbReference type="KEGG" id="vg:77946605"/>
<protein>
    <submittedName>
        <fullName evidence="1">Uncharacterized protein</fullName>
    </submittedName>
</protein>
<dbReference type="RefSeq" id="YP_010670400.1">
    <property type="nucleotide sequence ID" value="NC_070964.1"/>
</dbReference>